<reference evidence="1" key="1">
    <citation type="journal article" date="2020" name="Nature">
        <title>Giant virus diversity and host interactions through global metagenomics.</title>
        <authorList>
            <person name="Schulz F."/>
            <person name="Roux S."/>
            <person name="Paez-Espino D."/>
            <person name="Jungbluth S."/>
            <person name="Walsh D.A."/>
            <person name="Denef V.J."/>
            <person name="McMahon K.D."/>
            <person name="Konstantinidis K.T."/>
            <person name="Eloe-Fadrosh E.A."/>
            <person name="Kyrpides N.C."/>
            <person name="Woyke T."/>
        </authorList>
    </citation>
    <scope>NUCLEOTIDE SEQUENCE</scope>
    <source>
        <strain evidence="1">GVMAG-M-3300018868-6</strain>
    </source>
</reference>
<accession>A0A6C0BVY0</accession>
<dbReference type="AlphaFoldDB" id="A0A6C0BVY0"/>
<protein>
    <submittedName>
        <fullName evidence="1">Uncharacterized protein</fullName>
    </submittedName>
</protein>
<name>A0A6C0BVY0_9ZZZZ</name>
<sequence>MTTKCWTIQWISAERKIYEQIDTAAVYSTAKAVLTAINEIIEDKKRDIEVDGVSPPKEFGVFTEEVLNKMNPDNWLTIWKYNDYEQFVIVCARQMY</sequence>
<proteinExistence type="predicted"/>
<organism evidence="1">
    <name type="scientific">viral metagenome</name>
    <dbReference type="NCBI Taxonomy" id="1070528"/>
    <lineage>
        <taxon>unclassified sequences</taxon>
        <taxon>metagenomes</taxon>
        <taxon>organismal metagenomes</taxon>
    </lineage>
</organism>
<evidence type="ECO:0000313" key="1">
    <source>
        <dbReference type="EMBL" id="QHS95689.1"/>
    </source>
</evidence>
<dbReference type="EMBL" id="MN739255">
    <property type="protein sequence ID" value="QHS95689.1"/>
    <property type="molecule type" value="Genomic_DNA"/>
</dbReference>